<name>A0A6J4JSL8_9ACTN</name>
<dbReference type="AlphaFoldDB" id="A0A6J4JSL8"/>
<gene>
    <name evidence="2" type="ORF">AVDCRST_MAG48-160</name>
</gene>
<feature type="region of interest" description="Disordered" evidence="1">
    <location>
        <begin position="1"/>
        <end position="52"/>
    </location>
</feature>
<accession>A0A6J4JSL8</accession>
<organism evidence="2">
    <name type="scientific">uncultured Friedmanniella sp</name>
    <dbReference type="NCBI Taxonomy" id="335381"/>
    <lineage>
        <taxon>Bacteria</taxon>
        <taxon>Bacillati</taxon>
        <taxon>Actinomycetota</taxon>
        <taxon>Actinomycetes</taxon>
        <taxon>Propionibacteriales</taxon>
        <taxon>Nocardioidaceae</taxon>
        <taxon>Friedmanniella</taxon>
        <taxon>environmental samples</taxon>
    </lineage>
</organism>
<evidence type="ECO:0000256" key="1">
    <source>
        <dbReference type="SAM" id="MobiDB-lite"/>
    </source>
</evidence>
<protein>
    <submittedName>
        <fullName evidence="2">Uncharacterized protein</fullName>
    </submittedName>
</protein>
<feature type="compositionally biased region" description="Basic and acidic residues" evidence="1">
    <location>
        <begin position="1"/>
        <end position="14"/>
    </location>
</feature>
<evidence type="ECO:0000313" key="2">
    <source>
        <dbReference type="EMBL" id="CAA9286440.1"/>
    </source>
</evidence>
<dbReference type="EMBL" id="CADCTS010000024">
    <property type="protein sequence ID" value="CAA9286440.1"/>
    <property type="molecule type" value="Genomic_DNA"/>
</dbReference>
<reference evidence="2" key="1">
    <citation type="submission" date="2020-02" db="EMBL/GenBank/DDBJ databases">
        <authorList>
            <person name="Meier V. D."/>
        </authorList>
    </citation>
    <scope>NUCLEOTIDE SEQUENCE</scope>
    <source>
        <strain evidence="2">AVDCRST_MAG48</strain>
    </source>
</reference>
<sequence>MTAAGPEERERDSEPYAGPPPTLAPSPELRAPVTTPEEVAGTGVPEPAGPTPFLLAMRDAGWAWWRPLT</sequence>
<feature type="non-terminal residue" evidence="2">
    <location>
        <position position="69"/>
    </location>
</feature>
<proteinExistence type="predicted"/>